<keyword evidence="7 10" id="KW-0460">Magnesium</keyword>
<evidence type="ECO:0000256" key="10">
    <source>
        <dbReference type="PIRNR" id="PIRNR006268"/>
    </source>
</evidence>
<comment type="catalytic activity">
    <reaction evidence="9 10">
        <text>L-threonyl-[protein] + FAD = FMN-L-threonyl-[protein] + AMP + H(+)</text>
        <dbReference type="Rhea" id="RHEA:36847"/>
        <dbReference type="Rhea" id="RHEA-COMP:11060"/>
        <dbReference type="Rhea" id="RHEA-COMP:11061"/>
        <dbReference type="ChEBI" id="CHEBI:15378"/>
        <dbReference type="ChEBI" id="CHEBI:30013"/>
        <dbReference type="ChEBI" id="CHEBI:57692"/>
        <dbReference type="ChEBI" id="CHEBI:74257"/>
        <dbReference type="ChEBI" id="CHEBI:456215"/>
        <dbReference type="EC" id="2.7.1.180"/>
    </reaction>
</comment>
<evidence type="ECO:0000256" key="6">
    <source>
        <dbReference type="ARBA" id="ARBA00022827"/>
    </source>
</evidence>
<accession>A0A252CD26</accession>
<dbReference type="InterPro" id="IPR003374">
    <property type="entry name" value="ApbE-like_sf"/>
</dbReference>
<organism evidence="12 13">
    <name type="scientific">Lactococcus petauri</name>
    <dbReference type="NCBI Taxonomy" id="1940789"/>
    <lineage>
        <taxon>Bacteria</taxon>
        <taxon>Bacillati</taxon>
        <taxon>Bacillota</taxon>
        <taxon>Bacilli</taxon>
        <taxon>Lactobacillales</taxon>
        <taxon>Streptococcaceae</taxon>
        <taxon>Lactococcus</taxon>
    </lineage>
</organism>
<keyword evidence="3 10" id="KW-0285">Flavoprotein</keyword>
<evidence type="ECO:0000256" key="4">
    <source>
        <dbReference type="ARBA" id="ARBA00022679"/>
    </source>
</evidence>
<evidence type="ECO:0000313" key="12">
    <source>
        <dbReference type="EMBL" id="OUK04463.1"/>
    </source>
</evidence>
<dbReference type="Gene3D" id="3.10.520.10">
    <property type="entry name" value="ApbE-like domains"/>
    <property type="match status" value="1"/>
</dbReference>
<evidence type="ECO:0000256" key="7">
    <source>
        <dbReference type="ARBA" id="ARBA00022842"/>
    </source>
</evidence>
<dbReference type="GO" id="GO:0016740">
    <property type="term" value="F:transferase activity"/>
    <property type="evidence" value="ECO:0007669"/>
    <property type="project" value="UniProtKB-UniRule"/>
</dbReference>
<keyword evidence="4 10" id="KW-0808">Transferase</keyword>
<dbReference type="GO" id="GO:0046872">
    <property type="term" value="F:metal ion binding"/>
    <property type="evidence" value="ECO:0007669"/>
    <property type="project" value="UniProtKB-UniRule"/>
</dbReference>
<proteinExistence type="inferred from homology"/>
<evidence type="ECO:0000256" key="1">
    <source>
        <dbReference type="ARBA" id="ARBA00011955"/>
    </source>
</evidence>
<gene>
    <name evidence="12" type="ORF">BZZ03_05530</name>
</gene>
<dbReference type="PIRSF" id="PIRSF006268">
    <property type="entry name" value="ApbE"/>
    <property type="match status" value="1"/>
</dbReference>
<reference evidence="12 13" key="1">
    <citation type="submission" date="2017-02" db="EMBL/GenBank/DDBJ databases">
        <authorList>
            <person name="Peterson S.W."/>
        </authorList>
    </citation>
    <scope>NUCLEOTIDE SEQUENCE [LARGE SCALE GENOMIC DNA]</scope>
    <source>
        <strain evidence="12">159469</strain>
    </source>
</reference>
<evidence type="ECO:0000256" key="3">
    <source>
        <dbReference type="ARBA" id="ARBA00022630"/>
    </source>
</evidence>
<evidence type="ECO:0000313" key="13">
    <source>
        <dbReference type="Proteomes" id="UP000194606"/>
    </source>
</evidence>
<dbReference type="SUPFAM" id="SSF143631">
    <property type="entry name" value="ApbE-like"/>
    <property type="match status" value="1"/>
</dbReference>
<sequence>MPILELQSMSDFLSKKYRGLGTFIELSLLDVEKSKTTEKIEQGYKKIAHYEDLFTVNRAFSELIAVNQAAGVKAVALSEEVYALTKKAVQVSQEHFGFNASIGPLVRLWHIGFADARVPSEQEIQKMLAMVSPDDIVLDDQQKTIFLPRKGMSLDLGGIAKGYIADKVVEFWKETGFSTGIVNLGGNIRFLGLPLKGYWRVGIRNPLTHGSSLLLQVLTASTSVVTSGIDQRYLERDGKSYHHILNPETGYPHVNNLASVTIFSEKSLDGEIEAKRLFFSEEPEKIFAKRQHVIQAAVLITKDKEIKILGLKPKDVRLMDKHFKIIN</sequence>
<dbReference type="RefSeq" id="WP_086582746.1">
    <property type="nucleotide sequence ID" value="NZ_MUIZ01000003.1"/>
</dbReference>
<evidence type="ECO:0000256" key="9">
    <source>
        <dbReference type="ARBA" id="ARBA00048540"/>
    </source>
</evidence>
<dbReference type="EC" id="2.7.1.180" evidence="1 10"/>
<protein>
    <recommendedName>
        <fullName evidence="2 10">FAD:protein FMN transferase</fullName>
        <ecNumber evidence="1 10">2.7.1.180</ecNumber>
    </recommendedName>
    <alternativeName>
        <fullName evidence="8 10">Flavin transferase</fullName>
    </alternativeName>
</protein>
<keyword evidence="6 10" id="KW-0274">FAD</keyword>
<keyword evidence="5 10" id="KW-0479">Metal-binding</keyword>
<evidence type="ECO:0000256" key="2">
    <source>
        <dbReference type="ARBA" id="ARBA00016337"/>
    </source>
</evidence>
<dbReference type="AlphaFoldDB" id="A0A252CD26"/>
<evidence type="ECO:0000256" key="11">
    <source>
        <dbReference type="PIRSR" id="PIRSR006268-2"/>
    </source>
</evidence>
<dbReference type="Pfam" id="PF02424">
    <property type="entry name" value="ApbE"/>
    <property type="match status" value="1"/>
</dbReference>
<dbReference type="PANTHER" id="PTHR30040:SF2">
    <property type="entry name" value="FAD:PROTEIN FMN TRANSFERASE"/>
    <property type="match status" value="1"/>
</dbReference>
<comment type="cofactor">
    <cofactor evidence="11">
        <name>Mg(2+)</name>
        <dbReference type="ChEBI" id="CHEBI:18420"/>
    </cofactor>
    <cofactor evidence="11">
        <name>Mn(2+)</name>
        <dbReference type="ChEBI" id="CHEBI:29035"/>
    </cofactor>
    <text evidence="11">Magnesium. Can also use manganese.</text>
</comment>
<evidence type="ECO:0000256" key="5">
    <source>
        <dbReference type="ARBA" id="ARBA00022723"/>
    </source>
</evidence>
<dbReference type="PANTHER" id="PTHR30040">
    <property type="entry name" value="THIAMINE BIOSYNTHESIS LIPOPROTEIN APBE"/>
    <property type="match status" value="1"/>
</dbReference>
<dbReference type="Proteomes" id="UP000194606">
    <property type="component" value="Unassembled WGS sequence"/>
</dbReference>
<name>A0A252CD26_9LACT</name>
<comment type="similarity">
    <text evidence="10">Belongs to the ApbE family.</text>
</comment>
<dbReference type="InterPro" id="IPR024932">
    <property type="entry name" value="ApbE"/>
</dbReference>
<dbReference type="EMBL" id="MUIZ01000003">
    <property type="protein sequence ID" value="OUK04463.1"/>
    <property type="molecule type" value="Genomic_DNA"/>
</dbReference>
<comment type="caution">
    <text evidence="12">The sequence shown here is derived from an EMBL/GenBank/DDBJ whole genome shotgun (WGS) entry which is preliminary data.</text>
</comment>
<feature type="binding site" evidence="11">
    <location>
        <position position="158"/>
    </location>
    <ligand>
        <name>Mg(2+)</name>
        <dbReference type="ChEBI" id="CHEBI:18420"/>
    </ligand>
</feature>
<evidence type="ECO:0000256" key="8">
    <source>
        <dbReference type="ARBA" id="ARBA00031306"/>
    </source>
</evidence>